<dbReference type="Gene3D" id="2.40.170.20">
    <property type="entry name" value="TonB-dependent receptor, beta-barrel domain"/>
    <property type="match status" value="1"/>
</dbReference>
<evidence type="ECO:0000313" key="15">
    <source>
        <dbReference type="Proteomes" id="UP000501568"/>
    </source>
</evidence>
<dbReference type="PROSITE" id="PS52016">
    <property type="entry name" value="TONB_DEPENDENT_REC_3"/>
    <property type="match status" value="1"/>
</dbReference>
<evidence type="ECO:0000256" key="5">
    <source>
        <dbReference type="ARBA" id="ARBA00022729"/>
    </source>
</evidence>
<reference evidence="14 15" key="1">
    <citation type="submission" date="2020-02" db="EMBL/GenBank/DDBJ databases">
        <authorList>
            <person name="Zheng R.K."/>
            <person name="Sun C.M."/>
        </authorList>
    </citation>
    <scope>NUCLEOTIDE SEQUENCE [LARGE SCALE GENOMIC DNA]</scope>
    <source>
        <strain evidence="15">zrk23</strain>
    </source>
</reference>
<gene>
    <name evidence="14" type="ORF">G5C33_00040</name>
</gene>
<dbReference type="GO" id="GO:0015344">
    <property type="term" value="F:siderophore uptake transmembrane transporter activity"/>
    <property type="evidence" value="ECO:0007669"/>
    <property type="project" value="TreeGrafter"/>
</dbReference>
<dbReference type="PANTHER" id="PTHR30069:SF29">
    <property type="entry name" value="HEMOGLOBIN AND HEMOGLOBIN-HAPTOGLOBIN-BINDING PROTEIN 1-RELATED"/>
    <property type="match status" value="1"/>
</dbReference>
<evidence type="ECO:0000259" key="12">
    <source>
        <dbReference type="Pfam" id="PF00593"/>
    </source>
</evidence>
<protein>
    <submittedName>
        <fullName evidence="14">TonB-dependent receptor</fullName>
    </submittedName>
</protein>
<evidence type="ECO:0000313" key="14">
    <source>
        <dbReference type="EMBL" id="QIG81685.1"/>
    </source>
</evidence>
<keyword evidence="7 10" id="KW-0472">Membrane</keyword>
<evidence type="ECO:0000256" key="2">
    <source>
        <dbReference type="ARBA" id="ARBA00022448"/>
    </source>
</evidence>
<dbReference type="Proteomes" id="UP000501568">
    <property type="component" value="Chromosome"/>
</dbReference>
<dbReference type="Pfam" id="PF00593">
    <property type="entry name" value="TonB_dep_Rec_b-barrel"/>
    <property type="match status" value="1"/>
</dbReference>
<evidence type="ECO:0000256" key="8">
    <source>
        <dbReference type="ARBA" id="ARBA00023170"/>
    </source>
</evidence>
<comment type="similarity">
    <text evidence="10 11">Belongs to the TonB-dependent receptor family.</text>
</comment>
<dbReference type="SUPFAM" id="SSF56935">
    <property type="entry name" value="Porins"/>
    <property type="match status" value="1"/>
</dbReference>
<name>A0A6G6Y9S7_9SPHN</name>
<dbReference type="InterPro" id="IPR012910">
    <property type="entry name" value="Plug_dom"/>
</dbReference>
<dbReference type="GO" id="GO:0044718">
    <property type="term" value="P:siderophore transmembrane transport"/>
    <property type="evidence" value="ECO:0007669"/>
    <property type="project" value="TreeGrafter"/>
</dbReference>
<evidence type="ECO:0000256" key="3">
    <source>
        <dbReference type="ARBA" id="ARBA00022452"/>
    </source>
</evidence>
<accession>A0A6G6Y9S7</accession>
<evidence type="ECO:0000259" key="13">
    <source>
        <dbReference type="Pfam" id="PF07715"/>
    </source>
</evidence>
<dbReference type="InterPro" id="IPR037066">
    <property type="entry name" value="Plug_dom_sf"/>
</dbReference>
<feature type="domain" description="TonB-dependent receptor-like beta-barrel" evidence="12">
    <location>
        <begin position="244"/>
        <end position="650"/>
    </location>
</feature>
<keyword evidence="6 11" id="KW-0798">TonB box</keyword>
<organism evidence="14 15">
    <name type="scientific">Stakelama tenebrarum</name>
    <dbReference type="NCBI Taxonomy" id="2711215"/>
    <lineage>
        <taxon>Bacteria</taxon>
        <taxon>Pseudomonadati</taxon>
        <taxon>Pseudomonadota</taxon>
        <taxon>Alphaproteobacteria</taxon>
        <taxon>Sphingomonadales</taxon>
        <taxon>Sphingomonadaceae</taxon>
        <taxon>Stakelama</taxon>
    </lineage>
</organism>
<keyword evidence="8 14" id="KW-0675">Receptor</keyword>
<keyword evidence="2 10" id="KW-0813">Transport</keyword>
<dbReference type="InterPro" id="IPR039426">
    <property type="entry name" value="TonB-dep_rcpt-like"/>
</dbReference>
<feature type="domain" description="TonB-dependent receptor plug" evidence="13">
    <location>
        <begin position="35"/>
        <end position="146"/>
    </location>
</feature>
<dbReference type="InterPro" id="IPR000531">
    <property type="entry name" value="Beta-barrel_TonB"/>
</dbReference>
<dbReference type="PANTHER" id="PTHR30069">
    <property type="entry name" value="TONB-DEPENDENT OUTER MEMBRANE RECEPTOR"/>
    <property type="match status" value="1"/>
</dbReference>
<evidence type="ECO:0000256" key="10">
    <source>
        <dbReference type="PROSITE-ProRule" id="PRU01360"/>
    </source>
</evidence>
<evidence type="ECO:0000256" key="4">
    <source>
        <dbReference type="ARBA" id="ARBA00022692"/>
    </source>
</evidence>
<keyword evidence="3 10" id="KW-1134">Transmembrane beta strand</keyword>
<dbReference type="InterPro" id="IPR036942">
    <property type="entry name" value="Beta-barrel_TonB_sf"/>
</dbReference>
<keyword evidence="4 10" id="KW-0812">Transmembrane</keyword>
<dbReference type="EMBL" id="CP049109">
    <property type="protein sequence ID" value="QIG81685.1"/>
    <property type="molecule type" value="Genomic_DNA"/>
</dbReference>
<evidence type="ECO:0000256" key="7">
    <source>
        <dbReference type="ARBA" id="ARBA00023136"/>
    </source>
</evidence>
<evidence type="ECO:0000256" key="1">
    <source>
        <dbReference type="ARBA" id="ARBA00004571"/>
    </source>
</evidence>
<dbReference type="AlphaFoldDB" id="A0A6G6Y9S7"/>
<dbReference type="Gene3D" id="2.170.130.10">
    <property type="entry name" value="TonB-dependent receptor, plug domain"/>
    <property type="match status" value="1"/>
</dbReference>
<keyword evidence="15" id="KW-1185">Reference proteome</keyword>
<dbReference type="GO" id="GO:0009279">
    <property type="term" value="C:cell outer membrane"/>
    <property type="evidence" value="ECO:0007669"/>
    <property type="project" value="UniProtKB-SubCell"/>
</dbReference>
<proteinExistence type="inferred from homology"/>
<dbReference type="KEGG" id="spzr:G5C33_00040"/>
<keyword evidence="9 10" id="KW-0998">Cell outer membrane</keyword>
<dbReference type="Pfam" id="PF07715">
    <property type="entry name" value="Plug"/>
    <property type="match status" value="1"/>
</dbReference>
<comment type="subcellular location">
    <subcellularLocation>
        <location evidence="1 10">Cell outer membrane</location>
        <topology evidence="1 10">Multi-pass membrane protein</topology>
    </subcellularLocation>
</comment>
<evidence type="ECO:0000256" key="11">
    <source>
        <dbReference type="RuleBase" id="RU003357"/>
    </source>
</evidence>
<evidence type="ECO:0000256" key="9">
    <source>
        <dbReference type="ARBA" id="ARBA00023237"/>
    </source>
</evidence>
<evidence type="ECO:0000256" key="6">
    <source>
        <dbReference type="ARBA" id="ARBA00023077"/>
    </source>
</evidence>
<sequence length="680" mass="71049">MVGLALAAPVAAMPASAQEAEIVVTGEGLAPPPGDAAYATVTIERDRLANSASGRLEDILADVAGIAQFRRSDSRSAHPTSQGVTLRGLGGNASSRALLTLDGVPQADPFGGWVAFPAYLPERLARVRVTRGGGSGISGPGALAGTIDLTSAGPDMLGPFGGAFHYGSRNSFDAVATAALRPAGGGFVTIAGQYARGDGFQPLVPGDRGLVDHAAPYEQASLALRGVAPIGGATELQANVSGFVDRRNRGVDFVDVKSEGVDASLRLVGRGAWQWSALGYVQTRVLASGFASVSDARDSAGPALDQYNVPSTGIGARFELQPPTGAALTLRLGGDLRHVEGETRERYIFVSGDPTRQRRAGGNSVTTGGFASIGWRSGPLMLDASGRIDYWRIGRGRLIEQPMAGGPALTDIAYASRTGWEPTGRVGAALAASPAITLRAAGYLGWRLPTLNELYRPYRVGADATAANADLDPERLRGVEAGIDLRPVQGLLLSATGFWNRLDNAIANVTLGSGPGSFPGVGYVSGAGLYRQRRNLDSVEAHGAELDARWRSGPWTASASWAWTDSRVHASGAAAPLDGLRPAQVARHSASASLGWWRGAAGGAVTLRYAGPRFDDDRNVARLNDAVTLDAVLRVPIAAGIVLDLRGENLFDRRIETGISDVTERASPRTLWIGLRYAPR</sequence>
<keyword evidence="5" id="KW-0732">Signal</keyword>